<evidence type="ECO:0000256" key="9">
    <source>
        <dbReference type="ARBA" id="ARBA00023014"/>
    </source>
</evidence>
<dbReference type="Proteomes" id="UP000199337">
    <property type="component" value="Unassembled WGS sequence"/>
</dbReference>
<keyword evidence="9" id="KW-0411">Iron-sulfur</keyword>
<dbReference type="InterPro" id="IPR006638">
    <property type="entry name" value="Elp3/MiaA/NifB-like_rSAM"/>
</dbReference>
<keyword evidence="6" id="KW-0479">Metal-binding</keyword>
<dbReference type="GO" id="GO:0051537">
    <property type="term" value="F:2 iron, 2 sulfur cluster binding"/>
    <property type="evidence" value="ECO:0007669"/>
    <property type="project" value="UniProtKB-KW"/>
</dbReference>
<dbReference type="SFLD" id="SFLDS00029">
    <property type="entry name" value="Radical_SAM"/>
    <property type="match status" value="1"/>
</dbReference>
<dbReference type="GO" id="GO:0046872">
    <property type="term" value="F:metal ion binding"/>
    <property type="evidence" value="ECO:0007669"/>
    <property type="project" value="UniProtKB-KW"/>
</dbReference>
<keyword evidence="3" id="KW-0004">4Fe-4S</keyword>
<dbReference type="GO" id="GO:0051539">
    <property type="term" value="F:4 iron, 4 sulfur cluster binding"/>
    <property type="evidence" value="ECO:0007669"/>
    <property type="project" value="UniProtKB-KW"/>
</dbReference>
<dbReference type="InterPro" id="IPR002684">
    <property type="entry name" value="Biotin_synth/BioAB"/>
</dbReference>
<evidence type="ECO:0000256" key="1">
    <source>
        <dbReference type="ARBA" id="ARBA00004942"/>
    </source>
</evidence>
<keyword evidence="7" id="KW-0093">Biotin biosynthesis</keyword>
<dbReference type="InterPro" id="IPR007197">
    <property type="entry name" value="rSAM"/>
</dbReference>
<dbReference type="PROSITE" id="PS51918">
    <property type="entry name" value="RADICAL_SAM"/>
    <property type="match status" value="1"/>
</dbReference>
<dbReference type="Gene3D" id="3.20.20.70">
    <property type="entry name" value="Aldolase class I"/>
    <property type="match status" value="1"/>
</dbReference>
<dbReference type="InterPro" id="IPR013785">
    <property type="entry name" value="Aldolase_TIM"/>
</dbReference>
<dbReference type="EC" id="2.8.1.6" evidence="2"/>
<organism evidence="12 13">
    <name type="scientific">Desulfotruncus arcticus DSM 17038</name>
    <dbReference type="NCBI Taxonomy" id="1121424"/>
    <lineage>
        <taxon>Bacteria</taxon>
        <taxon>Bacillati</taxon>
        <taxon>Bacillota</taxon>
        <taxon>Clostridia</taxon>
        <taxon>Eubacteriales</taxon>
        <taxon>Desulfallaceae</taxon>
        <taxon>Desulfotruncus</taxon>
    </lineage>
</organism>
<dbReference type="EMBL" id="FOOX01000008">
    <property type="protein sequence ID" value="SFG73113.1"/>
    <property type="molecule type" value="Genomic_DNA"/>
</dbReference>
<dbReference type="SUPFAM" id="SSF102114">
    <property type="entry name" value="Radical SAM enzymes"/>
    <property type="match status" value="1"/>
</dbReference>
<keyword evidence="13" id="KW-1185">Reference proteome</keyword>
<evidence type="ECO:0000313" key="12">
    <source>
        <dbReference type="EMBL" id="SFG73113.1"/>
    </source>
</evidence>
<evidence type="ECO:0000256" key="3">
    <source>
        <dbReference type="ARBA" id="ARBA00022485"/>
    </source>
</evidence>
<feature type="domain" description="Radical SAM core" evidence="11">
    <location>
        <begin position="20"/>
        <end position="245"/>
    </location>
</feature>
<keyword evidence="8" id="KW-0408">Iron</keyword>
<evidence type="ECO:0000256" key="2">
    <source>
        <dbReference type="ARBA" id="ARBA00012236"/>
    </source>
</evidence>
<proteinExistence type="predicted"/>
<evidence type="ECO:0000256" key="4">
    <source>
        <dbReference type="ARBA" id="ARBA00022691"/>
    </source>
</evidence>
<dbReference type="PANTHER" id="PTHR22976">
    <property type="entry name" value="BIOTIN SYNTHASE"/>
    <property type="match status" value="1"/>
</dbReference>
<evidence type="ECO:0000256" key="7">
    <source>
        <dbReference type="ARBA" id="ARBA00022756"/>
    </source>
</evidence>
<dbReference type="InterPro" id="IPR058240">
    <property type="entry name" value="rSAM_sf"/>
</dbReference>
<dbReference type="STRING" id="341036.SAMN05660649_02548"/>
<gene>
    <name evidence="12" type="ORF">SAMN05660649_02548</name>
</gene>
<dbReference type="SMART" id="SM00729">
    <property type="entry name" value="Elp3"/>
    <property type="match status" value="1"/>
</dbReference>
<evidence type="ECO:0000256" key="10">
    <source>
        <dbReference type="ARBA" id="ARBA00051157"/>
    </source>
</evidence>
<reference evidence="13" key="1">
    <citation type="submission" date="2016-10" db="EMBL/GenBank/DDBJ databases">
        <authorList>
            <person name="Varghese N."/>
            <person name="Submissions S."/>
        </authorList>
    </citation>
    <scope>NUCLEOTIDE SEQUENCE [LARGE SCALE GENOMIC DNA]</scope>
    <source>
        <strain evidence="13">DSM 17038</strain>
    </source>
</reference>
<dbReference type="PANTHER" id="PTHR22976:SF2">
    <property type="entry name" value="BIOTIN SYNTHASE, MITOCHONDRIAL"/>
    <property type="match status" value="1"/>
</dbReference>
<evidence type="ECO:0000256" key="6">
    <source>
        <dbReference type="ARBA" id="ARBA00022723"/>
    </source>
</evidence>
<accession>A0A1I2U7W9</accession>
<dbReference type="GO" id="GO:0009102">
    <property type="term" value="P:biotin biosynthetic process"/>
    <property type="evidence" value="ECO:0007669"/>
    <property type="project" value="UniProtKB-KW"/>
</dbReference>
<comment type="catalytic activity">
    <reaction evidence="10">
        <text>(4R,5S)-dethiobiotin + (sulfur carrier)-SH + 2 reduced [2Fe-2S]-[ferredoxin] + 2 S-adenosyl-L-methionine = (sulfur carrier)-H + biotin + 2 5'-deoxyadenosine + 2 L-methionine + 2 oxidized [2Fe-2S]-[ferredoxin]</text>
        <dbReference type="Rhea" id="RHEA:22060"/>
        <dbReference type="Rhea" id="RHEA-COMP:10000"/>
        <dbReference type="Rhea" id="RHEA-COMP:10001"/>
        <dbReference type="Rhea" id="RHEA-COMP:14737"/>
        <dbReference type="Rhea" id="RHEA-COMP:14739"/>
        <dbReference type="ChEBI" id="CHEBI:17319"/>
        <dbReference type="ChEBI" id="CHEBI:29917"/>
        <dbReference type="ChEBI" id="CHEBI:33737"/>
        <dbReference type="ChEBI" id="CHEBI:33738"/>
        <dbReference type="ChEBI" id="CHEBI:57586"/>
        <dbReference type="ChEBI" id="CHEBI:57844"/>
        <dbReference type="ChEBI" id="CHEBI:59789"/>
        <dbReference type="ChEBI" id="CHEBI:64428"/>
        <dbReference type="ChEBI" id="CHEBI:149473"/>
        <dbReference type="EC" id="2.8.1.6"/>
    </reaction>
</comment>
<name>A0A1I2U7W9_9FIRM</name>
<evidence type="ECO:0000313" key="13">
    <source>
        <dbReference type="Proteomes" id="UP000199337"/>
    </source>
</evidence>
<sequence length="316" mass="33596">MIKMSAGTAHVLGFKQLSIDALPTTAYLMSGEKCAHDCAFCPQARNASAKTNLLSRVTWSEGSLREIAAAIGQAYSQGLLQRACLQVVDGDNVLAGVKEAVGQIKACSRIPVSVSVRLTKPEEVLVLAGSGVDRIGLALDAAAETAFKSVKTGGWQQTLSIIKEAARLLPGRISTHLIAGLGETEQEMVTMMQHMHDLGVTVGLFAFTPVPGTKMARHAPPGLAGYRRLQAANYLIGKKIVNAQNFIFNSGKLIYYGLAEAELRAYLINGRAFQTSGCPGCNRPYYNEKPGGTIYNYPRPLTAAEAAAALEGVLNG</sequence>
<dbReference type="GO" id="GO:0004076">
    <property type="term" value="F:biotin synthase activity"/>
    <property type="evidence" value="ECO:0007669"/>
    <property type="project" value="UniProtKB-EC"/>
</dbReference>
<keyword evidence="4" id="KW-0949">S-adenosyl-L-methionine</keyword>
<dbReference type="SFLD" id="SFLDG01098">
    <property type="entry name" value="Uncharacterised_Radical_SAM_Su"/>
    <property type="match status" value="1"/>
</dbReference>
<evidence type="ECO:0000256" key="5">
    <source>
        <dbReference type="ARBA" id="ARBA00022714"/>
    </source>
</evidence>
<dbReference type="Pfam" id="PF04055">
    <property type="entry name" value="Radical_SAM"/>
    <property type="match status" value="1"/>
</dbReference>
<evidence type="ECO:0000256" key="8">
    <source>
        <dbReference type="ARBA" id="ARBA00023004"/>
    </source>
</evidence>
<dbReference type="CDD" id="cd01335">
    <property type="entry name" value="Radical_SAM"/>
    <property type="match status" value="1"/>
</dbReference>
<comment type="pathway">
    <text evidence="1">Cofactor biosynthesis; biotin biosynthesis; biotin from 7,8-diaminononanoate: step 2/2.</text>
</comment>
<dbReference type="AlphaFoldDB" id="A0A1I2U7W9"/>
<protein>
    <recommendedName>
        <fullName evidence="2">biotin synthase</fullName>
        <ecNumber evidence="2">2.8.1.6</ecNumber>
    </recommendedName>
</protein>
<evidence type="ECO:0000259" key="11">
    <source>
        <dbReference type="PROSITE" id="PS51918"/>
    </source>
</evidence>
<keyword evidence="5" id="KW-0001">2Fe-2S</keyword>